<dbReference type="AlphaFoldDB" id="A0AAE3H161"/>
<dbReference type="PANTHER" id="PTHR21716">
    <property type="entry name" value="TRANSMEMBRANE PROTEIN"/>
    <property type="match status" value="1"/>
</dbReference>
<comment type="caution">
    <text evidence="9">The sequence shown here is derived from an EMBL/GenBank/DDBJ whole genome shotgun (WGS) entry which is preliminary data.</text>
</comment>
<evidence type="ECO:0000256" key="1">
    <source>
        <dbReference type="ARBA" id="ARBA00004651"/>
    </source>
</evidence>
<feature type="transmembrane region" description="Helical" evidence="8">
    <location>
        <begin position="231"/>
        <end position="260"/>
    </location>
</feature>
<feature type="transmembrane region" description="Helical" evidence="8">
    <location>
        <begin position="33"/>
        <end position="51"/>
    </location>
</feature>
<proteinExistence type="inferred from homology"/>
<dbReference type="PANTHER" id="PTHR21716:SF53">
    <property type="entry name" value="PERMEASE PERM-RELATED"/>
    <property type="match status" value="1"/>
</dbReference>
<feature type="transmembrane region" description="Helical" evidence="8">
    <location>
        <begin position="7"/>
        <end position="27"/>
    </location>
</feature>
<comment type="subcellular location">
    <subcellularLocation>
        <location evidence="1">Cell membrane</location>
        <topology evidence="1">Multi-pass membrane protein</topology>
    </subcellularLocation>
</comment>
<keyword evidence="7 8" id="KW-0472">Membrane</keyword>
<evidence type="ECO:0000313" key="9">
    <source>
        <dbReference type="EMBL" id="MCP9762104.1"/>
    </source>
</evidence>
<feature type="transmembrane region" description="Helical" evidence="8">
    <location>
        <begin position="63"/>
        <end position="84"/>
    </location>
</feature>
<gene>
    <name evidence="9" type="ORF">EGI31_03995</name>
</gene>
<evidence type="ECO:0000256" key="4">
    <source>
        <dbReference type="ARBA" id="ARBA00022475"/>
    </source>
</evidence>
<dbReference type="EMBL" id="RJUF01000005">
    <property type="protein sequence ID" value="MCP9762104.1"/>
    <property type="molecule type" value="Genomic_DNA"/>
</dbReference>
<dbReference type="RefSeq" id="WP_255035856.1">
    <property type="nucleotide sequence ID" value="NZ_RJUF01000005.1"/>
</dbReference>
<dbReference type="Proteomes" id="UP001204144">
    <property type="component" value="Unassembled WGS sequence"/>
</dbReference>
<evidence type="ECO:0000256" key="5">
    <source>
        <dbReference type="ARBA" id="ARBA00022692"/>
    </source>
</evidence>
<evidence type="ECO:0000256" key="6">
    <source>
        <dbReference type="ARBA" id="ARBA00022989"/>
    </source>
</evidence>
<evidence type="ECO:0000313" key="10">
    <source>
        <dbReference type="Proteomes" id="UP001204144"/>
    </source>
</evidence>
<sequence length="368" mass="41313">MTKRQGLFPIQNAAFALIILVIVVYALYILKDIFIPFIIAGLLSFLLFPISRFLEKYHFPRPLAILVSIVVALSLLGSIIYFSYTQIIQLESLIPLIEKKGTVWITAIEKLLRRNLHINQNQLVAESQKYMTEVLKNSTKLIGQTLSTTSGFLINFSLLPLYIFLFLLYRDFLKTFVYKLMRNSSKHTISNTINKINGVVRNYIVGLLLVILIVGILNTGALYFLDIEHALFFGFFASFLVLIPYIGIAIGSALPILVALITKDSYWYPLGVAASFFVIQFLEGNFITPFIIGNKVSINSLAAIISLLLFGNLWGISGLVLALPLTAIIKVIFDSSDSLKAWGFLLGDSDHIDVQVTKKHFNFKNFGK</sequence>
<keyword evidence="3" id="KW-0813">Transport</keyword>
<feature type="transmembrane region" description="Helical" evidence="8">
    <location>
        <begin position="298"/>
        <end position="323"/>
    </location>
</feature>
<evidence type="ECO:0000256" key="8">
    <source>
        <dbReference type="SAM" id="Phobius"/>
    </source>
</evidence>
<dbReference type="GO" id="GO:0005886">
    <property type="term" value="C:plasma membrane"/>
    <property type="evidence" value="ECO:0007669"/>
    <property type="project" value="UniProtKB-SubCell"/>
</dbReference>
<evidence type="ECO:0000256" key="2">
    <source>
        <dbReference type="ARBA" id="ARBA00009773"/>
    </source>
</evidence>
<name>A0AAE3H161_9BACT</name>
<feature type="transmembrane region" description="Helical" evidence="8">
    <location>
        <begin position="203"/>
        <end position="225"/>
    </location>
</feature>
<dbReference type="Pfam" id="PF01594">
    <property type="entry name" value="AI-2E_transport"/>
    <property type="match status" value="1"/>
</dbReference>
<reference evidence="9 10" key="1">
    <citation type="submission" date="2018-11" db="EMBL/GenBank/DDBJ databases">
        <title>Novel bacteria species description.</title>
        <authorList>
            <person name="Han J.-H."/>
        </authorList>
    </citation>
    <scope>NUCLEOTIDE SEQUENCE [LARGE SCALE GENOMIC DNA]</scope>
    <source>
        <strain evidence="9 10">KCTC23259</strain>
    </source>
</reference>
<keyword evidence="5 8" id="KW-0812">Transmembrane</keyword>
<evidence type="ECO:0000256" key="7">
    <source>
        <dbReference type="ARBA" id="ARBA00023136"/>
    </source>
</evidence>
<comment type="similarity">
    <text evidence="2">Belongs to the autoinducer-2 exporter (AI-2E) (TC 2.A.86) family.</text>
</comment>
<keyword evidence="10" id="KW-1185">Reference proteome</keyword>
<accession>A0AAE3H161</accession>
<evidence type="ECO:0000256" key="3">
    <source>
        <dbReference type="ARBA" id="ARBA00022448"/>
    </source>
</evidence>
<organism evidence="9 10">
    <name type="scientific">Lacihabitans soyangensis</name>
    <dbReference type="NCBI Taxonomy" id="869394"/>
    <lineage>
        <taxon>Bacteria</taxon>
        <taxon>Pseudomonadati</taxon>
        <taxon>Bacteroidota</taxon>
        <taxon>Cytophagia</taxon>
        <taxon>Cytophagales</taxon>
        <taxon>Leadbetterellaceae</taxon>
        <taxon>Lacihabitans</taxon>
    </lineage>
</organism>
<feature type="transmembrane region" description="Helical" evidence="8">
    <location>
        <begin position="152"/>
        <end position="172"/>
    </location>
</feature>
<feature type="transmembrane region" description="Helical" evidence="8">
    <location>
        <begin position="267"/>
        <end position="292"/>
    </location>
</feature>
<protein>
    <submittedName>
        <fullName evidence="9">AI-2E family transporter</fullName>
    </submittedName>
</protein>
<dbReference type="InterPro" id="IPR002549">
    <property type="entry name" value="AI-2E-like"/>
</dbReference>
<keyword evidence="6 8" id="KW-1133">Transmembrane helix</keyword>
<keyword evidence="4" id="KW-1003">Cell membrane</keyword>